<feature type="domain" description="Pseudouridine synthase RsuA/RluA-like" evidence="10">
    <location>
        <begin position="16"/>
        <end position="174"/>
    </location>
</feature>
<dbReference type="EMBL" id="CP014544">
    <property type="protein sequence ID" value="AMO68779.1"/>
    <property type="molecule type" value="Genomic_DNA"/>
</dbReference>
<comment type="function">
    <text evidence="4">Responsible for synthesis of pseudouridine from uracil-65 in transfer RNAs.</text>
</comment>
<dbReference type="Proteomes" id="UP000074119">
    <property type="component" value="Chromosome"/>
</dbReference>
<organism evidence="11 12">
    <name type="scientific">Zhongshania aliphaticivorans</name>
    <dbReference type="NCBI Taxonomy" id="1470434"/>
    <lineage>
        <taxon>Bacteria</taxon>
        <taxon>Pseudomonadati</taxon>
        <taxon>Pseudomonadota</taxon>
        <taxon>Gammaproteobacteria</taxon>
        <taxon>Cellvibrionales</taxon>
        <taxon>Spongiibacteraceae</taxon>
        <taxon>Zhongshania</taxon>
    </lineage>
</organism>
<sequence length="256" mass="29601">MSPSSETLSILYQDENIIAINKPTGLLVHRSPIDRHETRFAIQLLRDQIGQYVYPAHRLDKPTSGVLLFALNSDIASQLAQAFQAHKVEKSYLAVLRGYCPDAGHIDHPLTEEPDKRIARSKPAAPQDAITNFRRLATYELDAHIETYPQSRYSLVLAQPMTGRRHQLRRHFKHISHPIIGDAKHGRGRHNRYFADQLACPRLLLHALQMRFIHPLSKQEIRLQAPLDQHFTELIKRFSWEDSFTNEWQVEKVTKL</sequence>
<evidence type="ECO:0000313" key="12">
    <source>
        <dbReference type="Proteomes" id="UP000074119"/>
    </source>
</evidence>
<evidence type="ECO:0000256" key="6">
    <source>
        <dbReference type="ARBA" id="ARBA00040675"/>
    </source>
</evidence>
<comment type="catalytic activity">
    <reaction evidence="3">
        <text>uridine(65) in tRNA = pseudouridine(65) in tRNA</text>
        <dbReference type="Rhea" id="RHEA:42536"/>
        <dbReference type="Rhea" id="RHEA-COMP:10103"/>
        <dbReference type="Rhea" id="RHEA-COMP:10104"/>
        <dbReference type="ChEBI" id="CHEBI:65314"/>
        <dbReference type="ChEBI" id="CHEBI:65315"/>
        <dbReference type="EC" id="5.4.99.26"/>
    </reaction>
</comment>
<evidence type="ECO:0000256" key="1">
    <source>
        <dbReference type="ARBA" id="ARBA00022694"/>
    </source>
</evidence>
<keyword evidence="1" id="KW-0819">tRNA processing</keyword>
<dbReference type="GO" id="GO:0000455">
    <property type="term" value="P:enzyme-directed rRNA pseudouridine synthesis"/>
    <property type="evidence" value="ECO:0007669"/>
    <property type="project" value="TreeGrafter"/>
</dbReference>
<evidence type="ECO:0000256" key="3">
    <source>
        <dbReference type="ARBA" id="ARBA00036607"/>
    </source>
</evidence>
<dbReference type="GO" id="GO:0160149">
    <property type="term" value="F:tRNA pseudouridine(65) synthase activity"/>
    <property type="evidence" value="ECO:0007669"/>
    <property type="project" value="UniProtKB-EC"/>
</dbReference>
<dbReference type="InterPro" id="IPR006224">
    <property type="entry name" value="PsdUridine_synth_RluA-like_CS"/>
</dbReference>
<dbReference type="GO" id="GO:0008033">
    <property type="term" value="P:tRNA processing"/>
    <property type="evidence" value="ECO:0007669"/>
    <property type="project" value="UniProtKB-KW"/>
</dbReference>
<dbReference type="Pfam" id="PF00849">
    <property type="entry name" value="PseudoU_synth_2"/>
    <property type="match status" value="1"/>
</dbReference>
<evidence type="ECO:0000313" key="11">
    <source>
        <dbReference type="EMBL" id="AMO68779.1"/>
    </source>
</evidence>
<evidence type="ECO:0000256" key="5">
    <source>
        <dbReference type="ARBA" id="ARBA00038943"/>
    </source>
</evidence>
<evidence type="ECO:0000256" key="4">
    <source>
        <dbReference type="ARBA" id="ARBA00037670"/>
    </source>
</evidence>
<evidence type="ECO:0000256" key="9">
    <source>
        <dbReference type="ARBA" id="ARBA00043049"/>
    </source>
</evidence>
<dbReference type="SUPFAM" id="SSF55120">
    <property type="entry name" value="Pseudouridine synthase"/>
    <property type="match status" value="1"/>
</dbReference>
<evidence type="ECO:0000259" key="10">
    <source>
        <dbReference type="Pfam" id="PF00849"/>
    </source>
</evidence>
<dbReference type="InterPro" id="IPR020103">
    <property type="entry name" value="PsdUridine_synth_cat_dom_sf"/>
</dbReference>
<dbReference type="InterPro" id="IPR050188">
    <property type="entry name" value="RluA_PseudoU_synthase"/>
</dbReference>
<gene>
    <name evidence="11" type="ORF">AZF00_10930</name>
</gene>
<proteinExistence type="predicted"/>
<evidence type="ECO:0000256" key="7">
    <source>
        <dbReference type="ARBA" id="ARBA00041803"/>
    </source>
</evidence>
<dbReference type="PANTHER" id="PTHR21600">
    <property type="entry name" value="MITOCHONDRIAL RNA PSEUDOURIDINE SYNTHASE"/>
    <property type="match status" value="1"/>
</dbReference>
<dbReference type="KEGG" id="zal:AZF00_10930"/>
<dbReference type="STRING" id="1470434.AZF00_10930"/>
<protein>
    <recommendedName>
        <fullName evidence="6">tRNA pseudouridine synthase C</fullName>
        <ecNumber evidence="5">5.4.99.26</ecNumber>
    </recommendedName>
    <alternativeName>
        <fullName evidence="8">tRNA pseudouridine(65) synthase</fullName>
    </alternativeName>
    <alternativeName>
        <fullName evidence="9">tRNA pseudouridylate synthase C</fullName>
    </alternativeName>
    <alternativeName>
        <fullName evidence="7">tRNA-uridine isomerase C</fullName>
    </alternativeName>
</protein>
<evidence type="ECO:0000256" key="2">
    <source>
        <dbReference type="ARBA" id="ARBA00023235"/>
    </source>
</evidence>
<keyword evidence="2" id="KW-0413">Isomerase</keyword>
<dbReference type="InterPro" id="IPR006145">
    <property type="entry name" value="PsdUridine_synth_RsuA/RluA"/>
</dbReference>
<dbReference type="GO" id="GO:0003723">
    <property type="term" value="F:RNA binding"/>
    <property type="evidence" value="ECO:0007669"/>
    <property type="project" value="InterPro"/>
</dbReference>
<evidence type="ECO:0000256" key="8">
    <source>
        <dbReference type="ARBA" id="ARBA00041975"/>
    </source>
</evidence>
<dbReference type="PANTHER" id="PTHR21600:SF56">
    <property type="entry name" value="TRNA PSEUDOURIDINE SYNTHASE C"/>
    <property type="match status" value="1"/>
</dbReference>
<dbReference type="Gene3D" id="3.30.2350.10">
    <property type="entry name" value="Pseudouridine synthase"/>
    <property type="match status" value="1"/>
</dbReference>
<name>A0A127M6D0_9GAMM</name>
<dbReference type="EC" id="5.4.99.26" evidence="5"/>
<reference evidence="11 12" key="1">
    <citation type="submission" date="2015-12" db="EMBL/GenBank/DDBJ databases">
        <authorList>
            <person name="Shamseldin A."/>
            <person name="Moawad H."/>
            <person name="Abd El-Rahim W.M."/>
            <person name="Sadowsky M.J."/>
        </authorList>
    </citation>
    <scope>NUCLEOTIDE SEQUENCE [LARGE SCALE GENOMIC DNA]</scope>
    <source>
        <strain evidence="11 12">SM2</strain>
    </source>
</reference>
<dbReference type="AlphaFoldDB" id="A0A127M6D0"/>
<dbReference type="RefSeq" id="WP_008249468.1">
    <property type="nucleotide sequence ID" value="NZ_CP014544.1"/>
</dbReference>
<accession>A0A127M6D0</accession>
<dbReference type="PROSITE" id="PS01129">
    <property type="entry name" value="PSI_RLU"/>
    <property type="match status" value="1"/>
</dbReference>